<accession>A0A8T1P134</accession>
<sequence length="92" mass="10849">MNSTRTRSGFQHTQTEDTAKRYQIENRSRRILCTYRSLESLSDLIRVPVNRRREKSIAEREESMRVCDNFAEVTLLPSFCSFVCQSKQNTIK</sequence>
<dbReference type="AlphaFoldDB" id="A0A8T1P134"/>
<evidence type="ECO:0000313" key="3">
    <source>
        <dbReference type="Proteomes" id="UP000811609"/>
    </source>
</evidence>
<organism evidence="2 3">
    <name type="scientific">Carya illinoinensis</name>
    <name type="common">Pecan</name>
    <dbReference type="NCBI Taxonomy" id="32201"/>
    <lineage>
        <taxon>Eukaryota</taxon>
        <taxon>Viridiplantae</taxon>
        <taxon>Streptophyta</taxon>
        <taxon>Embryophyta</taxon>
        <taxon>Tracheophyta</taxon>
        <taxon>Spermatophyta</taxon>
        <taxon>Magnoliopsida</taxon>
        <taxon>eudicotyledons</taxon>
        <taxon>Gunneridae</taxon>
        <taxon>Pentapetalae</taxon>
        <taxon>rosids</taxon>
        <taxon>fabids</taxon>
        <taxon>Fagales</taxon>
        <taxon>Juglandaceae</taxon>
        <taxon>Carya</taxon>
    </lineage>
</organism>
<comment type="caution">
    <text evidence="2">The sequence shown here is derived from an EMBL/GenBank/DDBJ whole genome shotgun (WGS) entry which is preliminary data.</text>
</comment>
<feature type="region of interest" description="Disordered" evidence="1">
    <location>
        <begin position="1"/>
        <end position="21"/>
    </location>
</feature>
<name>A0A8T1P134_CARIL</name>
<reference evidence="2" key="1">
    <citation type="submission" date="2020-12" db="EMBL/GenBank/DDBJ databases">
        <title>WGS assembly of Carya illinoinensis cv. Pawnee.</title>
        <authorList>
            <person name="Platts A."/>
            <person name="Shu S."/>
            <person name="Wright S."/>
            <person name="Barry K."/>
            <person name="Edger P."/>
            <person name="Pires J.C."/>
            <person name="Schmutz J."/>
        </authorList>
    </citation>
    <scope>NUCLEOTIDE SEQUENCE</scope>
    <source>
        <tissue evidence="2">Leaf</tissue>
    </source>
</reference>
<evidence type="ECO:0000313" key="2">
    <source>
        <dbReference type="EMBL" id="KAG6635978.1"/>
    </source>
</evidence>
<feature type="compositionally biased region" description="Polar residues" evidence="1">
    <location>
        <begin position="1"/>
        <end position="13"/>
    </location>
</feature>
<proteinExistence type="predicted"/>
<dbReference type="EMBL" id="CM031819">
    <property type="protein sequence ID" value="KAG6635978.1"/>
    <property type="molecule type" value="Genomic_DNA"/>
</dbReference>
<keyword evidence="3" id="KW-1185">Reference proteome</keyword>
<dbReference type="Proteomes" id="UP000811609">
    <property type="component" value="Chromosome 11"/>
</dbReference>
<evidence type="ECO:0000256" key="1">
    <source>
        <dbReference type="SAM" id="MobiDB-lite"/>
    </source>
</evidence>
<protein>
    <submittedName>
        <fullName evidence="2">Uncharacterized protein</fullName>
    </submittedName>
</protein>
<gene>
    <name evidence="2" type="ORF">CIPAW_11G080300</name>
</gene>